<comment type="subcellular location">
    <subcellularLocation>
        <location evidence="1">Membrane</location>
    </subcellularLocation>
</comment>
<reference evidence="12" key="1">
    <citation type="journal article" date="2017" name="Gigascience">
        <title>The genome draft of coconut (Cocos nucifera).</title>
        <authorList>
            <person name="Xiao Y."/>
            <person name="Xu P."/>
            <person name="Fan H."/>
            <person name="Baudouin L."/>
            <person name="Xia W."/>
            <person name="Bocs S."/>
            <person name="Xu J."/>
            <person name="Li Q."/>
            <person name="Guo A."/>
            <person name="Zhou L."/>
            <person name="Li J."/>
            <person name="Wu Y."/>
            <person name="Ma Z."/>
            <person name="Armero A."/>
            <person name="Issali A.E."/>
            <person name="Liu N."/>
            <person name="Peng M."/>
            <person name="Yang Y."/>
        </authorList>
    </citation>
    <scope>NUCLEOTIDE SEQUENCE</scope>
    <source>
        <tissue evidence="12">Spear leaf of Hainan Tall coconut</tissue>
    </source>
</reference>
<evidence type="ECO:0000256" key="8">
    <source>
        <dbReference type="ARBA" id="ARBA00023004"/>
    </source>
</evidence>
<dbReference type="GO" id="GO:0004497">
    <property type="term" value="F:monooxygenase activity"/>
    <property type="evidence" value="ECO:0007669"/>
    <property type="project" value="UniProtKB-KW"/>
</dbReference>
<organism evidence="12 13">
    <name type="scientific">Cocos nucifera</name>
    <name type="common">Coconut palm</name>
    <dbReference type="NCBI Taxonomy" id="13894"/>
    <lineage>
        <taxon>Eukaryota</taxon>
        <taxon>Viridiplantae</taxon>
        <taxon>Streptophyta</taxon>
        <taxon>Embryophyta</taxon>
        <taxon>Tracheophyta</taxon>
        <taxon>Spermatophyta</taxon>
        <taxon>Magnoliopsida</taxon>
        <taxon>Liliopsida</taxon>
        <taxon>Arecaceae</taxon>
        <taxon>Arecoideae</taxon>
        <taxon>Cocoseae</taxon>
        <taxon>Attaleinae</taxon>
        <taxon>Cocos</taxon>
    </lineage>
</organism>
<evidence type="ECO:0000256" key="2">
    <source>
        <dbReference type="ARBA" id="ARBA00010617"/>
    </source>
</evidence>
<evidence type="ECO:0000256" key="3">
    <source>
        <dbReference type="ARBA" id="ARBA00022617"/>
    </source>
</evidence>
<keyword evidence="6" id="KW-1133">Transmembrane helix</keyword>
<name>A0A8K0IBK8_COCNU</name>
<dbReference type="Gene3D" id="1.20.120.990">
    <property type="entry name" value="Glycosyltransferase family 88, C-terminal domain"/>
    <property type="match status" value="1"/>
</dbReference>
<dbReference type="EMBL" id="CM017877">
    <property type="protein sequence ID" value="KAG1346787.1"/>
    <property type="molecule type" value="Genomic_DNA"/>
</dbReference>
<evidence type="ECO:0000256" key="5">
    <source>
        <dbReference type="ARBA" id="ARBA00022723"/>
    </source>
</evidence>
<dbReference type="Gene3D" id="1.10.630.10">
    <property type="entry name" value="Cytochrome P450"/>
    <property type="match status" value="1"/>
</dbReference>
<dbReference type="GO" id="GO:0016020">
    <property type="term" value="C:membrane"/>
    <property type="evidence" value="ECO:0007669"/>
    <property type="project" value="UniProtKB-SubCell"/>
</dbReference>
<keyword evidence="8 11" id="KW-0408">Iron</keyword>
<proteinExistence type="inferred from homology"/>
<evidence type="ECO:0000256" key="7">
    <source>
        <dbReference type="ARBA" id="ARBA00023002"/>
    </source>
</evidence>
<dbReference type="GO" id="GO:0016705">
    <property type="term" value="F:oxidoreductase activity, acting on paired donors, with incorporation or reduction of molecular oxygen"/>
    <property type="evidence" value="ECO:0007669"/>
    <property type="project" value="InterPro"/>
</dbReference>
<evidence type="ECO:0000256" key="9">
    <source>
        <dbReference type="ARBA" id="ARBA00023033"/>
    </source>
</evidence>
<comment type="caution">
    <text evidence="12">The sequence shown here is derived from an EMBL/GenBank/DDBJ whole genome shotgun (WGS) entry which is preliminary data.</text>
</comment>
<dbReference type="PRINTS" id="PR00385">
    <property type="entry name" value="P450"/>
</dbReference>
<keyword evidence="4" id="KW-0812">Transmembrane</keyword>
<keyword evidence="10" id="KW-0472">Membrane</keyword>
<dbReference type="PANTHER" id="PTHR24282">
    <property type="entry name" value="CYTOCHROME P450 FAMILY MEMBER"/>
    <property type="match status" value="1"/>
</dbReference>
<evidence type="ECO:0000313" key="13">
    <source>
        <dbReference type="Proteomes" id="UP000797356"/>
    </source>
</evidence>
<accession>A0A8K0IBK8</accession>
<dbReference type="AlphaFoldDB" id="A0A8K0IBK8"/>
<dbReference type="InterPro" id="IPR050665">
    <property type="entry name" value="Cytochrome_P450_Monooxygen"/>
</dbReference>
<dbReference type="Pfam" id="PF00067">
    <property type="entry name" value="p450"/>
    <property type="match status" value="2"/>
</dbReference>
<keyword evidence="3 11" id="KW-0349">Heme</keyword>
<reference evidence="12" key="2">
    <citation type="submission" date="2019-07" db="EMBL/GenBank/DDBJ databases">
        <authorList>
            <person name="Yang Y."/>
            <person name="Bocs S."/>
            <person name="Baudouin L."/>
        </authorList>
    </citation>
    <scope>NUCLEOTIDE SEQUENCE</scope>
    <source>
        <tissue evidence="12">Spear leaf of Hainan Tall coconut</tissue>
    </source>
</reference>
<evidence type="ECO:0000313" key="12">
    <source>
        <dbReference type="EMBL" id="KAG1346787.1"/>
    </source>
</evidence>
<dbReference type="Proteomes" id="UP000797356">
    <property type="component" value="Chromosome 6"/>
</dbReference>
<dbReference type="OrthoDB" id="1470350at2759"/>
<dbReference type="PANTHER" id="PTHR24282:SF255">
    <property type="entry name" value="CYTOCHROME P450 72A11-RELATED"/>
    <property type="match status" value="1"/>
</dbReference>
<evidence type="ECO:0000256" key="6">
    <source>
        <dbReference type="ARBA" id="ARBA00022989"/>
    </source>
</evidence>
<dbReference type="InterPro" id="IPR036396">
    <property type="entry name" value="Cyt_P450_sf"/>
</dbReference>
<gene>
    <name evidence="12" type="ORF">COCNU_06G006160</name>
</gene>
<dbReference type="InterPro" id="IPR001128">
    <property type="entry name" value="Cyt_P450"/>
</dbReference>
<dbReference type="GO" id="GO:0006629">
    <property type="term" value="P:lipid metabolic process"/>
    <property type="evidence" value="ECO:0007669"/>
    <property type="project" value="UniProtKB-ARBA"/>
</dbReference>
<dbReference type="InterPro" id="IPR002401">
    <property type="entry name" value="Cyt_P450_E_grp-I"/>
</dbReference>
<protein>
    <submittedName>
        <fullName evidence="12">Putative Cytochrome P450 CYP72A219</fullName>
    </submittedName>
</protein>
<sequence length="281" mass="32016">MPFSHDIIPRVAPFFHRVMKENAFGSSYEEGRQIFQHQAEQAGLFIQAAQSVYIPGYRFLPTPMNNRRKEIDSEVRALLRGIIEKRENAIRMGEASNDDLLGLMMEANLKHFQEYGNSKNTGMTIDEVIEECKLFYFAGQETTSVLLTWTMVVLSMHPNWQTYKTMKLGDIAYPPGILPSLPVIFVHHDPEFWGKDASEFNPERFAEGISKASKDQVAFFPFGWGPGTCIGQSFALLEAKMGLSMILQHFSFELSPTYVHAPYTVITLQPQHGAQIRLYRL</sequence>
<comment type="cofactor">
    <cofactor evidence="11">
        <name>heme</name>
        <dbReference type="ChEBI" id="CHEBI:30413"/>
    </cofactor>
</comment>
<feature type="binding site" description="axial binding residue" evidence="11">
    <location>
        <position position="229"/>
    </location>
    <ligand>
        <name>heme</name>
        <dbReference type="ChEBI" id="CHEBI:30413"/>
    </ligand>
    <ligandPart>
        <name>Fe</name>
        <dbReference type="ChEBI" id="CHEBI:18248"/>
    </ligandPart>
</feature>
<keyword evidence="5 11" id="KW-0479">Metal-binding</keyword>
<keyword evidence="7" id="KW-0560">Oxidoreductase</keyword>
<evidence type="ECO:0000256" key="10">
    <source>
        <dbReference type="ARBA" id="ARBA00023136"/>
    </source>
</evidence>
<evidence type="ECO:0000256" key="1">
    <source>
        <dbReference type="ARBA" id="ARBA00004370"/>
    </source>
</evidence>
<keyword evidence="9" id="KW-0503">Monooxygenase</keyword>
<keyword evidence="13" id="KW-1185">Reference proteome</keyword>
<evidence type="ECO:0000256" key="4">
    <source>
        <dbReference type="ARBA" id="ARBA00022692"/>
    </source>
</evidence>
<dbReference type="SUPFAM" id="SSF48264">
    <property type="entry name" value="Cytochrome P450"/>
    <property type="match status" value="1"/>
</dbReference>
<dbReference type="GO" id="GO:0005506">
    <property type="term" value="F:iron ion binding"/>
    <property type="evidence" value="ECO:0007669"/>
    <property type="project" value="InterPro"/>
</dbReference>
<comment type="similarity">
    <text evidence="2">Belongs to the cytochrome P450 family.</text>
</comment>
<dbReference type="GO" id="GO:0020037">
    <property type="term" value="F:heme binding"/>
    <property type="evidence" value="ECO:0007669"/>
    <property type="project" value="InterPro"/>
</dbReference>
<dbReference type="PRINTS" id="PR00463">
    <property type="entry name" value="EP450I"/>
</dbReference>
<evidence type="ECO:0000256" key="11">
    <source>
        <dbReference type="PIRSR" id="PIRSR602401-1"/>
    </source>
</evidence>